<dbReference type="KEGG" id="aaf:AURANDRAFT_65507"/>
<dbReference type="Proteomes" id="UP000002729">
    <property type="component" value="Unassembled WGS sequence"/>
</dbReference>
<protein>
    <recommendedName>
        <fullName evidence="5">RGS domain-containing protein</fullName>
    </recommendedName>
</protein>
<feature type="compositionally biased region" description="Pro residues" evidence="1">
    <location>
        <begin position="948"/>
        <end position="966"/>
    </location>
</feature>
<dbReference type="GeneID" id="20225368"/>
<reference evidence="3 4" key="1">
    <citation type="journal article" date="2011" name="Proc. Natl. Acad. Sci. U.S.A.">
        <title>Niche of harmful alga Aureococcus anophagefferens revealed through ecogenomics.</title>
        <authorList>
            <person name="Gobler C.J."/>
            <person name="Berry D.L."/>
            <person name="Dyhrman S.T."/>
            <person name="Wilhelm S.W."/>
            <person name="Salamov A."/>
            <person name="Lobanov A.V."/>
            <person name="Zhang Y."/>
            <person name="Collier J.L."/>
            <person name="Wurch L.L."/>
            <person name="Kustka A.B."/>
            <person name="Dill B.D."/>
            <person name="Shah M."/>
            <person name="VerBerkmoes N.C."/>
            <person name="Kuo A."/>
            <person name="Terry A."/>
            <person name="Pangilinan J."/>
            <person name="Lindquist E.A."/>
            <person name="Lucas S."/>
            <person name="Paulsen I.T."/>
            <person name="Hattenrath-Lehmann T.K."/>
            <person name="Talmage S.C."/>
            <person name="Walker E.A."/>
            <person name="Koch F."/>
            <person name="Burson A.M."/>
            <person name="Marcoval M.A."/>
            <person name="Tang Y.Z."/>
            <person name="Lecleir G.R."/>
            <person name="Coyne K.J."/>
            <person name="Berg G.M."/>
            <person name="Bertrand E.M."/>
            <person name="Saito M.A."/>
            <person name="Gladyshev V.N."/>
            <person name="Grigoriev I.V."/>
        </authorList>
    </citation>
    <scope>NUCLEOTIDE SEQUENCE [LARGE SCALE GENOMIC DNA]</scope>
    <source>
        <strain evidence="4">CCMP 1984</strain>
    </source>
</reference>
<feature type="compositionally biased region" description="Low complexity" evidence="1">
    <location>
        <begin position="575"/>
        <end position="592"/>
    </location>
</feature>
<feature type="compositionally biased region" description="Low complexity" evidence="1">
    <location>
        <begin position="1148"/>
        <end position="1159"/>
    </location>
</feature>
<feature type="compositionally biased region" description="Low complexity" evidence="1">
    <location>
        <begin position="1070"/>
        <end position="1081"/>
    </location>
</feature>
<accession>F0YE60</accession>
<feature type="region of interest" description="Disordered" evidence="1">
    <location>
        <begin position="738"/>
        <end position="800"/>
    </location>
</feature>
<keyword evidence="2" id="KW-0732">Signal</keyword>
<feature type="compositionally biased region" description="Polar residues" evidence="1">
    <location>
        <begin position="883"/>
        <end position="898"/>
    </location>
</feature>
<feature type="compositionally biased region" description="Basic and acidic residues" evidence="1">
    <location>
        <begin position="769"/>
        <end position="783"/>
    </location>
</feature>
<dbReference type="AlphaFoldDB" id="F0YE60"/>
<gene>
    <name evidence="3" type="ORF">AURANDRAFT_65507</name>
</gene>
<evidence type="ECO:0008006" key="5">
    <source>
        <dbReference type="Google" id="ProtNLM"/>
    </source>
</evidence>
<dbReference type="OrthoDB" id="121313at2759"/>
<evidence type="ECO:0000313" key="4">
    <source>
        <dbReference type="Proteomes" id="UP000002729"/>
    </source>
</evidence>
<dbReference type="RefSeq" id="XP_009038684.1">
    <property type="nucleotide sequence ID" value="XM_009040436.1"/>
</dbReference>
<feature type="region of interest" description="Disordered" evidence="1">
    <location>
        <begin position="547"/>
        <end position="691"/>
    </location>
</feature>
<dbReference type="EMBL" id="GL833134">
    <property type="protein sequence ID" value="EGB06500.1"/>
    <property type="molecule type" value="Genomic_DNA"/>
</dbReference>
<feature type="region of interest" description="Disordered" evidence="1">
    <location>
        <begin position="868"/>
        <end position="993"/>
    </location>
</feature>
<dbReference type="InParanoid" id="F0YE60"/>
<keyword evidence="4" id="KW-1185">Reference proteome</keyword>
<evidence type="ECO:0000313" key="3">
    <source>
        <dbReference type="EMBL" id="EGB06500.1"/>
    </source>
</evidence>
<evidence type="ECO:0000256" key="1">
    <source>
        <dbReference type="SAM" id="MobiDB-lite"/>
    </source>
</evidence>
<dbReference type="OMA" id="HGHEART"/>
<evidence type="ECO:0000256" key="2">
    <source>
        <dbReference type="SAM" id="SignalP"/>
    </source>
</evidence>
<feature type="compositionally biased region" description="Basic and acidic residues" evidence="1">
    <location>
        <begin position="666"/>
        <end position="684"/>
    </location>
</feature>
<feature type="signal peptide" evidence="2">
    <location>
        <begin position="1"/>
        <end position="18"/>
    </location>
</feature>
<organism evidence="4">
    <name type="scientific">Aureococcus anophagefferens</name>
    <name type="common">Harmful bloom alga</name>
    <dbReference type="NCBI Taxonomy" id="44056"/>
    <lineage>
        <taxon>Eukaryota</taxon>
        <taxon>Sar</taxon>
        <taxon>Stramenopiles</taxon>
        <taxon>Ochrophyta</taxon>
        <taxon>Pelagophyceae</taxon>
        <taxon>Pelagomonadales</taxon>
        <taxon>Pelagomonadaceae</taxon>
        <taxon>Aureococcus</taxon>
    </lineage>
</organism>
<feature type="region of interest" description="Disordered" evidence="1">
    <location>
        <begin position="1042"/>
        <end position="1192"/>
    </location>
</feature>
<feature type="chain" id="PRO_5003260966" description="RGS domain-containing protein" evidence="2">
    <location>
        <begin position="19"/>
        <end position="1192"/>
    </location>
</feature>
<proteinExistence type="predicted"/>
<name>F0YE60_AURAN</name>
<sequence>MVMAFVVLLSGHLRSLLQFGTFYTLRDHVILPLDARGGVVSVVCADKSDKADKAELERRVWPELKTRRATFTDQISQTARRAHCAREALALEASGARPFSHFVHCRPDVVFARPLAVVSRAAITTRARSVSGVGAVDGDALTSGGCGPCDGFFGSTASANDGRPCLLLTDQFAVVPRTFVRAYFGATPPPLPPRPGLGGLVDALAGGGPRSGGDDCPLELALDASTLERCPCATMYAEGALTTRVAAAAPRICLAPLRYDLDDRRSRDMSLRRYESKRRRIPRGAWEVARNTRNEMESNRYTVSGPVRQSALMRPSMIKPEVNSTKMNHEVIDTQNTEQDHRKFLETGDDALYSAENMRKRAALKEDPQIRAWITMFFRTFSMQTKPWCAGHKNVTRYQVFAFELLCCKALFPPAAFNMEEALCSVEEDLQRDLGDREQMSFHEFSESLFEIVDMWTLTCEKDEYLIFLRNLYLRISEPSITGSRQFRRVDAVVSVETPDLTAILKEGEVLKADRELDDTEIQQMNDDFESSRQSDIELGIAPRGSGLEAQASEEAARPSRRTVAPGGGRRRTSVARLSAQAQRRSSVAATREMARARKRSRQVTLVEPSHSSDEDETDDDASSSRHASPRGGKRPVGGRDPTLARNNARGKYQGASEPIWRAPGRRNDSHEGEYDGYDGDGRAPKKKKDGTNMWLVGGVMRTRNTGVLRYLGPSDGHTLPQDALSRGGSAERANNRWLVSTGGSGGRGAASEVMDWGPYDGGGQRAPRPWDRRWSDGRRGRPSDGVAEAVGKGGRRKKEKAIPRTAAWLFHMDQASWGGDASSLDADSFDEFGSVESLGSHYVMVAAERATSAADGLFHIGVSAPGSAVATAGPHSRPGRDSLSSGASYVSELTQVPATPRRLLDEERRPLPKLAPGRVPGGKRASWAAYAPAVAEPSRVSSRLAPRPRPPPRPPAPPGEAPAPEAPERPETEPEAAAPAPAAPPVKVEVRRAAATAPVESRVVVGLDASTTLTGGSVTSAGRPGRQLSALQRRAVARDGFGVARRAKKRPGANRNVASLSSPKRKNGAPPLDAPDALYAPAPPVVSATQPKRSLRELAARAGAEGPRRGAPRRFPDPVLEARICRGSPPLASARQLVPGDPGSLTLSPSAAGSLNLSPSPPNSPRKRAPNRAVRVVEVGADPRGAASRSY</sequence>